<organism evidence="2 3">
    <name type="scientific">Rhizophlyctis rosea</name>
    <dbReference type="NCBI Taxonomy" id="64517"/>
    <lineage>
        <taxon>Eukaryota</taxon>
        <taxon>Fungi</taxon>
        <taxon>Fungi incertae sedis</taxon>
        <taxon>Chytridiomycota</taxon>
        <taxon>Chytridiomycota incertae sedis</taxon>
        <taxon>Chytridiomycetes</taxon>
        <taxon>Rhizophlyctidales</taxon>
        <taxon>Rhizophlyctidaceae</taxon>
        <taxon>Rhizophlyctis</taxon>
    </lineage>
</organism>
<protein>
    <submittedName>
        <fullName evidence="2">Uncharacterized protein</fullName>
    </submittedName>
</protein>
<feature type="region of interest" description="Disordered" evidence="1">
    <location>
        <begin position="1023"/>
        <end position="1054"/>
    </location>
</feature>
<dbReference type="Proteomes" id="UP001212841">
    <property type="component" value="Unassembled WGS sequence"/>
</dbReference>
<feature type="region of interest" description="Disordered" evidence="1">
    <location>
        <begin position="482"/>
        <end position="506"/>
    </location>
</feature>
<name>A0AAD5S5A7_9FUNG</name>
<feature type="compositionally biased region" description="Low complexity" evidence="1">
    <location>
        <begin position="490"/>
        <end position="499"/>
    </location>
</feature>
<feature type="region of interest" description="Disordered" evidence="1">
    <location>
        <begin position="333"/>
        <end position="412"/>
    </location>
</feature>
<feature type="compositionally biased region" description="Polar residues" evidence="1">
    <location>
        <begin position="1372"/>
        <end position="1409"/>
    </location>
</feature>
<feature type="compositionally biased region" description="Basic and acidic residues" evidence="1">
    <location>
        <begin position="65"/>
        <end position="79"/>
    </location>
</feature>
<reference evidence="2" key="1">
    <citation type="submission" date="2020-05" db="EMBL/GenBank/DDBJ databases">
        <title>Phylogenomic resolution of chytrid fungi.</title>
        <authorList>
            <person name="Stajich J.E."/>
            <person name="Amses K."/>
            <person name="Simmons R."/>
            <person name="Seto K."/>
            <person name="Myers J."/>
            <person name="Bonds A."/>
            <person name="Quandt C.A."/>
            <person name="Barry K."/>
            <person name="Liu P."/>
            <person name="Grigoriev I."/>
            <person name="Longcore J.E."/>
            <person name="James T.Y."/>
        </authorList>
    </citation>
    <scope>NUCLEOTIDE SEQUENCE</scope>
    <source>
        <strain evidence="2">JEL0318</strain>
    </source>
</reference>
<evidence type="ECO:0000313" key="2">
    <source>
        <dbReference type="EMBL" id="KAJ3046637.1"/>
    </source>
</evidence>
<feature type="compositionally biased region" description="Polar residues" evidence="1">
    <location>
        <begin position="1226"/>
        <end position="1257"/>
    </location>
</feature>
<sequence>MLGSTPATRQSTATSASSYQPLQNPILKHGTLIVELSNPPQQEEPKPKEKQKRKSALNLFAKRKKDAERDRQRELLENDKDRAMPMSVMLVWVRTTEDIAIVAESVKTGKAVTLTDTLRGGRKTVGRGKKPAPTQTETIVLGQLTQTLLDRAPTLIVSPLTASPEQPAAPPTFISLPSYNLLTEIDLGAACRFALRPSAFNTPNELQTYNFRAPFAQEYLEWTRVLAGTIDFFWRLKRSGSMAGSDEGSGSESDMDSTGSRMEWLRSPIGVGYPYQSGVVGTFSQGIRGGAGGHSDDYPQDDSRNSSPTLPPTPTMNAMRSVIFPPHPAIHPTLTRGETSTMSRTEAPMFPSLPRTATPAVTTRPEPTPLPQTVPGSPLGLLSDPSTLDLAQLPDDDSDSTAHNDGAPEFPIPNTLPAAPALGFIKPPTDPASDSDVEPHEVYDRDRVQGVLQEVEARDAADVKKKASDATLSVVKDEEAANKRHSAGWSDSGIGSEVESGSEDELQHTARRIPLPGSPRVQSAKPTALNTTSQALAPPPHISITGTDMVKDPIALTPSPPTTTAQPSLLSSAIQKSNNVLDTGAPFIHNRLDEEMTRRRSFDVYRDLGTGVPPSFAYHQMQPSAQSNIVQNPFSSSPISSQPVPSSSKSAAGAITSAVSSSVSSSPPIPINWALLMSGRRLTEEVERRLSLDDVQIRREALGNVKPAIPGHVYKQSKQQANLSTAATTSPLPIKAGAKPLLIHRPISLPVAGSSLPPDWALLMSGRKIDEEVRRRSLDLERKSDTSSDAKSDTSNTSNSTAPDWSLLMSGRKLDEEVRRRSLDLDRQNDSKSDVSSSVASNVSGTSMETHADCQVAPTELDVHVDVRGKTVIVNQKESKAESSSASANGSQPGSHAGGTSSSSATFPRSRPVPLPWEATRRISQDVLRYVPSSTSPLSSPPLVGSGAAPIVAVRRPSRRPSRPDRRWSTFPDAATGKTLKPKYSFEEGDDRTVELNAFATRRSLDSQMDRRDWNVIEVTEAGTGPAPVPLEVRSRRETPEQDSTPMRPFVPKEEFSPKRKSVFTLFSKNPLKSKKKSWDKNWDKYWADKDDGAVKNADLRSVIQQDSPITGRVSADVVVDGRVTPDLKGKGPVLEGSTSAFQTPVREMPTPVAETVAAELATEDAKDAVIVGVQKAETAKTEEVAAPTTPDSDAEFVEKQLANGARPLYSSTPPPSARLLLEEGSTVSTDENSSVITAPSTVVEPPSSQLSATTPSRLPVPASSRVPSPQTASLSTSDSYFPRSEQEKPPARAIWHKARDVKVPTYRASMDTRITSRGSNDFFDRKSASKRMSMDQGGLLNKWFGFRSKGSNQKDESARSFSLTGVPPVTVPTSDRISRNEVTTDSPFRSRTGNTSNKQQNDSQSQADSRIRAVIAAYTSPSEPHRLAPIMARTPSSENQQTLATLTKDTTPAPRTSLELAHPIPQFEAPEVVTLKNKKEEKDYHRARAFSQTQTGPAENASSSSKGGQAGDVRPRISLEDPAGPRVWNEKTGAWEDLVAKVQRMR</sequence>
<feature type="region of interest" description="Disordered" evidence="1">
    <location>
        <begin position="1200"/>
        <end position="1297"/>
    </location>
</feature>
<feature type="region of interest" description="Disordered" evidence="1">
    <location>
        <begin position="241"/>
        <end position="260"/>
    </location>
</feature>
<feature type="compositionally biased region" description="Low complexity" evidence="1">
    <location>
        <begin position="793"/>
        <end position="802"/>
    </location>
</feature>
<feature type="compositionally biased region" description="Low complexity" evidence="1">
    <location>
        <begin position="1"/>
        <end position="18"/>
    </location>
</feature>
<feature type="region of interest" description="Disordered" evidence="1">
    <location>
        <begin position="876"/>
        <end position="918"/>
    </location>
</feature>
<feature type="compositionally biased region" description="Polar residues" evidence="1">
    <location>
        <begin position="1491"/>
        <end position="1508"/>
    </location>
</feature>
<feature type="region of interest" description="Disordered" evidence="1">
    <location>
        <begin position="1477"/>
        <end position="1529"/>
    </location>
</feature>
<keyword evidence="3" id="KW-1185">Reference proteome</keyword>
<evidence type="ECO:0000313" key="3">
    <source>
        <dbReference type="Proteomes" id="UP001212841"/>
    </source>
</evidence>
<feature type="compositionally biased region" description="Basic and acidic residues" evidence="1">
    <location>
        <begin position="812"/>
        <end position="833"/>
    </location>
</feature>
<comment type="caution">
    <text evidence="2">The sequence shown here is derived from an EMBL/GenBank/DDBJ whole genome shotgun (WGS) entry which is preliminary data.</text>
</comment>
<proteinExistence type="predicted"/>
<feature type="region of interest" description="Disordered" evidence="1">
    <location>
        <begin position="1124"/>
        <end position="1149"/>
    </location>
</feature>
<accession>A0AAD5S5A7</accession>
<feature type="region of interest" description="Disordered" evidence="1">
    <location>
        <begin position="284"/>
        <end position="318"/>
    </location>
</feature>
<dbReference type="EMBL" id="JADGJD010001124">
    <property type="protein sequence ID" value="KAJ3046637.1"/>
    <property type="molecule type" value="Genomic_DNA"/>
</dbReference>
<evidence type="ECO:0000256" key="1">
    <source>
        <dbReference type="SAM" id="MobiDB-lite"/>
    </source>
</evidence>
<feature type="compositionally biased region" description="Basic and acidic residues" evidence="1">
    <location>
        <begin position="294"/>
        <end position="304"/>
    </location>
</feature>
<feature type="region of interest" description="Disordered" evidence="1">
    <location>
        <begin position="775"/>
        <end position="851"/>
    </location>
</feature>
<feature type="compositionally biased region" description="Low complexity" evidence="1">
    <location>
        <begin position="633"/>
        <end position="649"/>
    </location>
</feature>
<feature type="region of interest" description="Disordered" evidence="1">
    <location>
        <begin position="1351"/>
        <end position="1409"/>
    </location>
</feature>
<feature type="region of interest" description="Disordered" evidence="1">
    <location>
        <begin position="628"/>
        <end position="649"/>
    </location>
</feature>
<feature type="compositionally biased region" description="Polar residues" evidence="1">
    <location>
        <begin position="1266"/>
        <end position="1280"/>
    </location>
</feature>
<feature type="region of interest" description="Disordered" evidence="1">
    <location>
        <begin position="956"/>
        <end position="975"/>
    </location>
</feature>
<gene>
    <name evidence="2" type="ORF">HK097_000673</name>
</gene>
<feature type="region of interest" description="Disordered" evidence="1">
    <location>
        <begin position="1"/>
        <end position="79"/>
    </location>
</feature>
<feature type="compositionally biased region" description="Basic and acidic residues" evidence="1">
    <location>
        <begin position="1478"/>
        <end position="1487"/>
    </location>
</feature>
<feature type="compositionally biased region" description="Basic and acidic residues" evidence="1">
    <location>
        <begin position="775"/>
        <end position="792"/>
    </location>
</feature>
<feature type="compositionally biased region" description="Low complexity" evidence="1">
    <location>
        <begin position="882"/>
        <end position="906"/>
    </location>
</feature>
<feature type="compositionally biased region" description="Low complexity" evidence="1">
    <location>
        <begin position="354"/>
        <end position="365"/>
    </location>
</feature>
<feature type="compositionally biased region" description="Low complexity" evidence="1">
    <location>
        <begin position="834"/>
        <end position="847"/>
    </location>
</feature>